<accession>A0A1G1XLQ6</accession>
<keyword evidence="1" id="KW-0472">Membrane</keyword>
<reference evidence="2 3" key="1">
    <citation type="journal article" date="2016" name="Nat. Commun.">
        <title>Thousands of microbial genomes shed light on interconnected biogeochemical processes in an aquifer system.</title>
        <authorList>
            <person name="Anantharaman K."/>
            <person name="Brown C.T."/>
            <person name="Hug L.A."/>
            <person name="Sharon I."/>
            <person name="Castelle C.J."/>
            <person name="Probst A.J."/>
            <person name="Thomas B.C."/>
            <person name="Singh A."/>
            <person name="Wilkins M.J."/>
            <person name="Karaoz U."/>
            <person name="Brodie E.L."/>
            <person name="Williams K.H."/>
            <person name="Hubbard S.S."/>
            <person name="Banfield J.F."/>
        </authorList>
    </citation>
    <scope>NUCLEOTIDE SEQUENCE [LARGE SCALE GENOMIC DNA]</scope>
</reference>
<evidence type="ECO:0000256" key="1">
    <source>
        <dbReference type="SAM" id="Phobius"/>
    </source>
</evidence>
<feature type="transmembrane region" description="Helical" evidence="1">
    <location>
        <begin position="42"/>
        <end position="67"/>
    </location>
</feature>
<keyword evidence="1" id="KW-0812">Transmembrane</keyword>
<protein>
    <submittedName>
        <fullName evidence="2">Uncharacterized protein</fullName>
    </submittedName>
</protein>
<comment type="caution">
    <text evidence="2">The sequence shown here is derived from an EMBL/GenBank/DDBJ whole genome shotgun (WGS) entry which is preliminary data.</text>
</comment>
<sequence length="82" mass="8847">MKKAALIALAVFIAISLITAPFQVVSEQIAADHESDSSVWMLGVLFCDLPILFLLFLVLVILGVVVYSRGKQIQGGDEIGEN</sequence>
<organism evidence="2 3">
    <name type="scientific">Candidatus Brennerbacteria bacterium RIFOXYD1_FULL_41_16</name>
    <dbReference type="NCBI Taxonomy" id="1797529"/>
    <lineage>
        <taxon>Bacteria</taxon>
        <taxon>Candidatus Brenneribacteriota</taxon>
    </lineage>
</organism>
<proteinExistence type="predicted"/>
<gene>
    <name evidence="2" type="ORF">A2570_03110</name>
</gene>
<keyword evidence="1" id="KW-1133">Transmembrane helix</keyword>
<evidence type="ECO:0000313" key="3">
    <source>
        <dbReference type="Proteomes" id="UP000178570"/>
    </source>
</evidence>
<dbReference type="Proteomes" id="UP000178570">
    <property type="component" value="Unassembled WGS sequence"/>
</dbReference>
<dbReference type="EMBL" id="MHHY01000009">
    <property type="protein sequence ID" value="OGY40247.1"/>
    <property type="molecule type" value="Genomic_DNA"/>
</dbReference>
<dbReference type="AlphaFoldDB" id="A0A1G1XLQ6"/>
<evidence type="ECO:0000313" key="2">
    <source>
        <dbReference type="EMBL" id="OGY40247.1"/>
    </source>
</evidence>
<name>A0A1G1XLQ6_9BACT</name>